<dbReference type="InterPro" id="IPR014729">
    <property type="entry name" value="Rossmann-like_a/b/a_fold"/>
</dbReference>
<evidence type="ECO:0000256" key="5">
    <source>
        <dbReference type="ARBA" id="ARBA00022679"/>
    </source>
</evidence>
<dbReference type="SUPFAM" id="SSF52266">
    <property type="entry name" value="SGNH hydrolase"/>
    <property type="match status" value="1"/>
</dbReference>
<keyword evidence="5" id="KW-0808">Transferase</keyword>
<dbReference type="GO" id="GO:0003919">
    <property type="term" value="F:FMN adenylyltransferase activity"/>
    <property type="evidence" value="ECO:0007669"/>
    <property type="project" value="UniProtKB-EC"/>
</dbReference>
<comment type="catalytic activity">
    <reaction evidence="12">
        <text>FMN + ATP + H(+) = FAD + diphosphate</text>
        <dbReference type="Rhea" id="RHEA:17237"/>
        <dbReference type="ChEBI" id="CHEBI:15378"/>
        <dbReference type="ChEBI" id="CHEBI:30616"/>
        <dbReference type="ChEBI" id="CHEBI:33019"/>
        <dbReference type="ChEBI" id="CHEBI:57692"/>
        <dbReference type="ChEBI" id="CHEBI:58210"/>
        <dbReference type="EC" id="2.7.7.2"/>
    </reaction>
</comment>
<dbReference type="PANTHER" id="PTHR23293">
    <property type="entry name" value="FAD SYNTHETASE-RELATED FMN ADENYLYLTRANSFERASE"/>
    <property type="match status" value="1"/>
</dbReference>
<evidence type="ECO:0000256" key="8">
    <source>
        <dbReference type="ARBA" id="ARBA00022827"/>
    </source>
</evidence>
<dbReference type="SUPFAM" id="SSF52402">
    <property type="entry name" value="Adenine nucleotide alpha hydrolases-like"/>
    <property type="match status" value="1"/>
</dbReference>
<keyword evidence="4" id="KW-0288">FMN</keyword>
<keyword evidence="3" id="KW-0285">Flavoprotein</keyword>
<dbReference type="Gene3D" id="3.40.50.1110">
    <property type="entry name" value="SGNH hydrolase"/>
    <property type="match status" value="1"/>
</dbReference>
<evidence type="ECO:0000256" key="7">
    <source>
        <dbReference type="ARBA" id="ARBA00022741"/>
    </source>
</evidence>
<keyword evidence="8" id="KW-0274">FAD</keyword>
<organism evidence="14 15">
    <name type="scientific">Parasitella parasitica</name>
    <dbReference type="NCBI Taxonomy" id="35722"/>
    <lineage>
        <taxon>Eukaryota</taxon>
        <taxon>Fungi</taxon>
        <taxon>Fungi incertae sedis</taxon>
        <taxon>Mucoromycota</taxon>
        <taxon>Mucoromycotina</taxon>
        <taxon>Mucoromycetes</taxon>
        <taxon>Mucorales</taxon>
        <taxon>Mucorineae</taxon>
        <taxon>Mucoraceae</taxon>
        <taxon>Parasitella</taxon>
    </lineage>
</organism>
<keyword evidence="7" id="KW-0547">Nucleotide-binding</keyword>
<evidence type="ECO:0000313" key="14">
    <source>
        <dbReference type="EMBL" id="CEP16641.1"/>
    </source>
</evidence>
<sequence>MTSVISSLSKASFNHGCTVVDMDPKLETTQHYDFKYIERTVYSLKDREDALGKSVKKALQVIEEAYQKYGFDSIALSFNGGKDCTVLLHLVAAVLSRLGHQDEILRTVFVTYPNPFPHVDAFVKVCIQRYKLDCDYIPGPMKQALQQYIDGSSSPTKAIFVGIRRTDPYAEELSHFSKTDEGWPDFMRVQPIIDWHYKNIWDFLLELRIPYCSLYDYGYTSLGSMENTQPNPKLKDDSQPSGYRHACMLTDESHERDGRKGSSKKASDRIYWDGWTDKAMFMRKDGTFTKGNVYIDKGDEICVVVLLGPTPAQSSIKDEDHLGTKDSIALFATGNATKITIELKAHKTQTNAYFAPVRFTQADSYKLDVVDEYRSYFWEAPILHNYKPYAFQSQNYLIVAKSEISTKRLPICQNNTDIQGTWVNATVFKESNSRSIFTMFESNENLVTHNGKVFVPDNCQLKFKSAGQAIACLGTRVVHVWADNNLRRWCDLETISKIKNDVERQKKSACICNDNDEDTAQNSWITNSQVPLQFDNSWDIEAKFFYNNIAGSLTENNLQIFERMKQYTAYNASTKADIVIIGLGNDDVQGLKISPNEFASAFRQMLINVRHVYPTQPVIIRTPQYFCCGTLYTSSWNTGRSLTFGNTVRDLVATFGNMLLWDVHRLGTDETVCHPHGTVYSSRNVVNMENQLLYNLICSATQALQ</sequence>
<evidence type="ECO:0000256" key="10">
    <source>
        <dbReference type="ARBA" id="ARBA00031145"/>
    </source>
</evidence>
<evidence type="ECO:0000256" key="12">
    <source>
        <dbReference type="ARBA" id="ARBA00049494"/>
    </source>
</evidence>
<keyword evidence="15" id="KW-1185">Reference proteome</keyword>
<keyword evidence="6" id="KW-0548">Nucleotidyltransferase</keyword>
<evidence type="ECO:0000313" key="15">
    <source>
        <dbReference type="Proteomes" id="UP000054107"/>
    </source>
</evidence>
<dbReference type="PANTHER" id="PTHR23293:SF9">
    <property type="entry name" value="FAD SYNTHASE"/>
    <property type="match status" value="1"/>
</dbReference>
<feature type="domain" description="Phosphoadenosine phosphosulphate reductase" evidence="13">
    <location>
        <begin position="74"/>
        <end position="135"/>
    </location>
</feature>
<dbReference type="CDD" id="cd23948">
    <property type="entry name" value="FAD_synthase"/>
    <property type="match status" value="1"/>
</dbReference>
<dbReference type="EMBL" id="LN733222">
    <property type="protein sequence ID" value="CEP16641.1"/>
    <property type="molecule type" value="Genomic_DNA"/>
</dbReference>
<dbReference type="InterPro" id="IPR036514">
    <property type="entry name" value="SGNH_hydro_sf"/>
</dbReference>
<dbReference type="OrthoDB" id="270728at2759"/>
<proteinExistence type="predicted"/>
<dbReference type="Pfam" id="PF01507">
    <property type="entry name" value="PAPS_reduct"/>
    <property type="match status" value="2"/>
</dbReference>
<evidence type="ECO:0000256" key="6">
    <source>
        <dbReference type="ARBA" id="ARBA00022695"/>
    </source>
</evidence>
<reference evidence="14 15" key="1">
    <citation type="submission" date="2014-09" db="EMBL/GenBank/DDBJ databases">
        <authorList>
            <person name="Ellenberger Sabrina"/>
        </authorList>
    </citation>
    <scope>NUCLEOTIDE SEQUENCE [LARGE SCALE GENOMIC DNA]</scope>
    <source>
        <strain evidence="14 15">CBS 412.66</strain>
    </source>
</reference>
<dbReference type="InterPro" id="IPR002500">
    <property type="entry name" value="PAPS_reduct_dom"/>
</dbReference>
<name>A0A0B7NDR2_9FUNG</name>
<dbReference type="GO" id="GO:0005524">
    <property type="term" value="F:ATP binding"/>
    <property type="evidence" value="ECO:0007669"/>
    <property type="project" value="UniProtKB-KW"/>
</dbReference>
<comment type="pathway">
    <text evidence="1">Cofactor biosynthesis; FAD biosynthesis; FAD from FMN: step 1/1.</text>
</comment>
<evidence type="ECO:0000256" key="11">
    <source>
        <dbReference type="ARBA" id="ARBA00031871"/>
    </source>
</evidence>
<evidence type="ECO:0000256" key="1">
    <source>
        <dbReference type="ARBA" id="ARBA00004726"/>
    </source>
</evidence>
<dbReference type="Gene3D" id="3.40.50.620">
    <property type="entry name" value="HUPs"/>
    <property type="match status" value="1"/>
</dbReference>
<gene>
    <name evidence="14" type="primary">PARPA_10913.1 scaffold 41991</name>
</gene>
<dbReference type="GO" id="GO:0006747">
    <property type="term" value="P:FAD biosynthetic process"/>
    <property type="evidence" value="ECO:0007669"/>
    <property type="project" value="TreeGrafter"/>
</dbReference>
<evidence type="ECO:0000256" key="4">
    <source>
        <dbReference type="ARBA" id="ARBA00022643"/>
    </source>
</evidence>
<dbReference type="EC" id="2.7.7.2" evidence="2"/>
<protein>
    <recommendedName>
        <fullName evidence="2">FAD synthase</fullName>
        <ecNumber evidence="2">2.7.7.2</ecNumber>
    </recommendedName>
    <alternativeName>
        <fullName evidence="10">FAD pyrophosphorylase</fullName>
    </alternativeName>
    <alternativeName>
        <fullName evidence="11">FMN adenylyltransferase</fullName>
    </alternativeName>
</protein>
<evidence type="ECO:0000256" key="9">
    <source>
        <dbReference type="ARBA" id="ARBA00022840"/>
    </source>
</evidence>
<feature type="domain" description="Phosphoadenosine phosphosulphate reductase" evidence="13">
    <location>
        <begin position="140"/>
        <end position="230"/>
    </location>
</feature>
<dbReference type="AlphaFoldDB" id="A0A0B7NDR2"/>
<dbReference type="STRING" id="35722.A0A0B7NDR2"/>
<dbReference type="Proteomes" id="UP000054107">
    <property type="component" value="Unassembled WGS sequence"/>
</dbReference>
<evidence type="ECO:0000256" key="2">
    <source>
        <dbReference type="ARBA" id="ARBA00012393"/>
    </source>
</evidence>
<keyword evidence="9" id="KW-0067">ATP-binding</keyword>
<accession>A0A0B7NDR2</accession>
<evidence type="ECO:0000256" key="3">
    <source>
        <dbReference type="ARBA" id="ARBA00022630"/>
    </source>
</evidence>
<evidence type="ECO:0000259" key="13">
    <source>
        <dbReference type="Pfam" id="PF01507"/>
    </source>
</evidence>